<name>A0AA86IYX0_9BURK</name>
<dbReference type="GO" id="GO:0008146">
    <property type="term" value="F:sulfotransferase activity"/>
    <property type="evidence" value="ECO:0007669"/>
    <property type="project" value="InterPro"/>
</dbReference>
<dbReference type="AlphaFoldDB" id="A0AA86IYX0"/>
<evidence type="ECO:0000259" key="1">
    <source>
        <dbReference type="Pfam" id="PF00685"/>
    </source>
</evidence>
<dbReference type="RefSeq" id="WP_130558695.1">
    <property type="nucleotide sequence ID" value="NZ_AP028947.1"/>
</dbReference>
<gene>
    <name evidence="2" type="ORF">RGQ30_02670</name>
</gene>
<keyword evidence="3" id="KW-1185">Reference proteome</keyword>
<reference evidence="2 3" key="1">
    <citation type="submission" date="2023-10" db="EMBL/GenBank/DDBJ databases">
        <title>Complete Genome Sequence of Limnobacter thiooxidans CS-K2T, Isolated from freshwater lake sediments in Bavaria, Germany.</title>
        <authorList>
            <person name="Naruki M."/>
            <person name="Watanabe A."/>
            <person name="Warashina T."/>
            <person name="Morita T."/>
            <person name="Arakawa K."/>
        </authorList>
    </citation>
    <scope>NUCLEOTIDE SEQUENCE [LARGE SCALE GENOMIC DNA]</scope>
    <source>
        <strain evidence="2 3">CS-K2</strain>
    </source>
</reference>
<dbReference type="InterPro" id="IPR027417">
    <property type="entry name" value="P-loop_NTPase"/>
</dbReference>
<evidence type="ECO:0000313" key="3">
    <source>
        <dbReference type="Proteomes" id="UP001329151"/>
    </source>
</evidence>
<dbReference type="SUPFAM" id="SSF52540">
    <property type="entry name" value="P-loop containing nucleoside triphosphate hydrolases"/>
    <property type="match status" value="1"/>
</dbReference>
<dbReference type="InterPro" id="IPR000863">
    <property type="entry name" value="Sulfotransferase_dom"/>
</dbReference>
<sequence>MREIILHIGLPKTATTTLQKSVFFELMELGIAEAIGLYGLCGPLENEKRKYFDLMKKLMYQTHENNSDSVSELKILFDNLINSIDERKLIIFSYENLSISNWSTLWPGKYVDVDKTILLMKEMLKGYKIKLICCVRRQSSLIESFYYESIGRSGNPNSKKYEDVRTHAANIKSSFIGRMYDYEKTISSYIAELSCVGTYFYMFEDFQKNPEAIILDILRFAGIPDSRQLACRNHIPYENVKTKKGDEMIIRTWSPILEMVNKYLGHMLKKIFYILGIEKHARKIYSLMFKEKNIRMLTKEESNAVQHAYYEECERLVARGYFDRNKLMENGYYVDAD</sequence>
<dbReference type="EMBL" id="AP028947">
    <property type="protein sequence ID" value="BET24766.1"/>
    <property type="molecule type" value="Genomic_DNA"/>
</dbReference>
<proteinExistence type="predicted"/>
<evidence type="ECO:0000313" key="2">
    <source>
        <dbReference type="EMBL" id="BET24766.1"/>
    </source>
</evidence>
<dbReference type="Gene3D" id="3.40.50.300">
    <property type="entry name" value="P-loop containing nucleotide triphosphate hydrolases"/>
    <property type="match status" value="1"/>
</dbReference>
<accession>A0AA86IYX0</accession>
<protein>
    <recommendedName>
        <fullName evidence="1">Sulfotransferase domain-containing protein</fullName>
    </recommendedName>
</protein>
<feature type="domain" description="Sulfotransferase" evidence="1">
    <location>
        <begin position="118"/>
        <end position="243"/>
    </location>
</feature>
<dbReference type="Proteomes" id="UP001329151">
    <property type="component" value="Chromosome"/>
</dbReference>
<dbReference type="Pfam" id="PF00685">
    <property type="entry name" value="Sulfotransfer_1"/>
    <property type="match status" value="1"/>
</dbReference>
<organism evidence="2 3">
    <name type="scientific">Limnobacter thiooxidans</name>
    <dbReference type="NCBI Taxonomy" id="131080"/>
    <lineage>
        <taxon>Bacteria</taxon>
        <taxon>Pseudomonadati</taxon>
        <taxon>Pseudomonadota</taxon>
        <taxon>Betaproteobacteria</taxon>
        <taxon>Burkholderiales</taxon>
        <taxon>Burkholderiaceae</taxon>
        <taxon>Limnobacter</taxon>
    </lineage>
</organism>
<dbReference type="KEGG" id="lto:RGQ30_02670"/>